<evidence type="ECO:0000256" key="2">
    <source>
        <dbReference type="ARBA" id="ARBA00022475"/>
    </source>
</evidence>
<dbReference type="RefSeq" id="WP_255042890.1">
    <property type="nucleotide sequence ID" value="NZ_JANEYT010000025.1"/>
</dbReference>
<gene>
    <name evidence="8" type="ORF">NHN17_12435</name>
</gene>
<organism evidence="8 9">
    <name type="scientific">Photobacterium pectinilyticum</name>
    <dbReference type="NCBI Taxonomy" id="2906793"/>
    <lineage>
        <taxon>Bacteria</taxon>
        <taxon>Pseudomonadati</taxon>
        <taxon>Pseudomonadota</taxon>
        <taxon>Gammaproteobacteria</taxon>
        <taxon>Vibrionales</taxon>
        <taxon>Vibrionaceae</taxon>
        <taxon>Photobacterium</taxon>
    </lineage>
</organism>
<keyword evidence="9" id="KW-1185">Reference proteome</keyword>
<keyword evidence="4 6" id="KW-1133">Transmembrane helix</keyword>
<name>A0ABT1N2V1_9GAMM</name>
<keyword evidence="2" id="KW-1003">Cell membrane</keyword>
<comment type="subcellular location">
    <subcellularLocation>
        <location evidence="1">Cell membrane</location>
        <topology evidence="1">Multi-pass membrane protein</topology>
    </subcellularLocation>
</comment>
<evidence type="ECO:0000313" key="8">
    <source>
        <dbReference type="EMBL" id="MCQ1058862.1"/>
    </source>
</evidence>
<feature type="transmembrane region" description="Helical" evidence="6">
    <location>
        <begin position="83"/>
        <end position="113"/>
    </location>
</feature>
<feature type="transmembrane region" description="Helical" evidence="6">
    <location>
        <begin position="49"/>
        <end position="71"/>
    </location>
</feature>
<dbReference type="Pfam" id="PF01478">
    <property type="entry name" value="Peptidase_A24"/>
    <property type="match status" value="1"/>
</dbReference>
<protein>
    <submittedName>
        <fullName evidence="8">Prepilin peptidase</fullName>
        <ecNumber evidence="8">3.4.23.43</ecNumber>
    </submittedName>
</protein>
<dbReference type="InterPro" id="IPR000045">
    <property type="entry name" value="Prepilin_IV_endopep_pep"/>
</dbReference>
<dbReference type="PANTHER" id="PTHR36506:SF1">
    <property type="entry name" value="PREFLAGELLIN PEPTIDASE"/>
    <property type="match status" value="1"/>
</dbReference>
<evidence type="ECO:0000256" key="5">
    <source>
        <dbReference type="ARBA" id="ARBA00023136"/>
    </source>
</evidence>
<keyword evidence="3 6" id="KW-0812">Transmembrane</keyword>
<evidence type="ECO:0000256" key="6">
    <source>
        <dbReference type="SAM" id="Phobius"/>
    </source>
</evidence>
<dbReference type="EC" id="3.4.23.43" evidence="8"/>
<evidence type="ECO:0000313" key="9">
    <source>
        <dbReference type="Proteomes" id="UP001524460"/>
    </source>
</evidence>
<reference evidence="8 9" key="1">
    <citation type="submission" date="2022-07" db="EMBL/GenBank/DDBJ databases">
        <title>Photobacterium pectinilyticum sp. nov., a marine bacterium isolated from surface seawater of Qingdao offshore.</title>
        <authorList>
            <person name="Wang X."/>
        </authorList>
    </citation>
    <scope>NUCLEOTIDE SEQUENCE [LARGE SCALE GENOMIC DNA]</scope>
    <source>
        <strain evidence="8 9">ZSDE20</strain>
    </source>
</reference>
<proteinExistence type="predicted"/>
<feature type="domain" description="Prepilin type IV endopeptidase peptidase" evidence="7">
    <location>
        <begin position="6"/>
        <end position="111"/>
    </location>
</feature>
<feature type="transmembrane region" description="Helical" evidence="6">
    <location>
        <begin position="145"/>
        <end position="167"/>
    </location>
</feature>
<keyword evidence="5 6" id="KW-0472">Membrane</keyword>
<dbReference type="PANTHER" id="PTHR36506">
    <property type="entry name" value="PREFLAGELLIN PEPTIDASE"/>
    <property type="match status" value="1"/>
</dbReference>
<dbReference type="InterPro" id="IPR052218">
    <property type="entry name" value="Preflagellin_Peptidase"/>
</dbReference>
<comment type="caution">
    <text evidence="8">The sequence shown here is derived from an EMBL/GenBank/DDBJ whole genome shotgun (WGS) entry which is preliminary data.</text>
</comment>
<accession>A0ABT1N2V1</accession>
<dbReference type="GO" id="GO:0004190">
    <property type="term" value="F:aspartic-type endopeptidase activity"/>
    <property type="evidence" value="ECO:0007669"/>
    <property type="project" value="UniProtKB-EC"/>
</dbReference>
<dbReference type="Proteomes" id="UP001524460">
    <property type="component" value="Unassembled WGS sequence"/>
</dbReference>
<evidence type="ECO:0000256" key="1">
    <source>
        <dbReference type="ARBA" id="ARBA00004651"/>
    </source>
</evidence>
<sequence>MSMPIILIVYYAALYDMKHCKIPNEIILILISLGFIQILFGIVETNSNALVITTNALIGLFVALSISILLYHFGLFGAGDAKLLASLGVFIGPYNAVILIATSIAFSGLLALLRLSCYGELRPMLTRWYDSVKSHHYFKPQKNTIAHSAVPMGGAILLATVYCHFYLF</sequence>
<dbReference type="Gene3D" id="1.20.120.1220">
    <property type="match status" value="1"/>
</dbReference>
<feature type="transmembrane region" description="Helical" evidence="6">
    <location>
        <begin position="26"/>
        <end position="43"/>
    </location>
</feature>
<keyword evidence="8" id="KW-0378">Hydrolase</keyword>
<evidence type="ECO:0000256" key="4">
    <source>
        <dbReference type="ARBA" id="ARBA00022989"/>
    </source>
</evidence>
<evidence type="ECO:0000259" key="7">
    <source>
        <dbReference type="Pfam" id="PF01478"/>
    </source>
</evidence>
<dbReference type="EMBL" id="JANEYT010000025">
    <property type="protein sequence ID" value="MCQ1058862.1"/>
    <property type="molecule type" value="Genomic_DNA"/>
</dbReference>
<evidence type="ECO:0000256" key="3">
    <source>
        <dbReference type="ARBA" id="ARBA00022692"/>
    </source>
</evidence>